<gene>
    <name evidence="1" type="ORF">GSCOC_T00005594001</name>
</gene>
<keyword evidence="2" id="KW-1185">Reference proteome</keyword>
<reference evidence="2" key="1">
    <citation type="journal article" date="2014" name="Science">
        <title>The coffee genome provides insight into the convergent evolution of caffeine biosynthesis.</title>
        <authorList>
            <person name="Denoeud F."/>
            <person name="Carretero-Paulet L."/>
            <person name="Dereeper A."/>
            <person name="Droc G."/>
            <person name="Guyot R."/>
            <person name="Pietrella M."/>
            <person name="Zheng C."/>
            <person name="Alberti A."/>
            <person name="Anthony F."/>
            <person name="Aprea G."/>
            <person name="Aury J.M."/>
            <person name="Bento P."/>
            <person name="Bernard M."/>
            <person name="Bocs S."/>
            <person name="Campa C."/>
            <person name="Cenci A."/>
            <person name="Combes M.C."/>
            <person name="Crouzillat D."/>
            <person name="Da Silva C."/>
            <person name="Daddiego L."/>
            <person name="De Bellis F."/>
            <person name="Dussert S."/>
            <person name="Garsmeur O."/>
            <person name="Gayraud T."/>
            <person name="Guignon V."/>
            <person name="Jahn K."/>
            <person name="Jamilloux V."/>
            <person name="Joet T."/>
            <person name="Labadie K."/>
            <person name="Lan T."/>
            <person name="Leclercq J."/>
            <person name="Lepelley M."/>
            <person name="Leroy T."/>
            <person name="Li L.T."/>
            <person name="Librado P."/>
            <person name="Lopez L."/>
            <person name="Munoz A."/>
            <person name="Noel B."/>
            <person name="Pallavicini A."/>
            <person name="Perrotta G."/>
            <person name="Poncet V."/>
            <person name="Pot D."/>
            <person name="Priyono X."/>
            <person name="Rigoreau M."/>
            <person name="Rouard M."/>
            <person name="Rozas J."/>
            <person name="Tranchant-Dubreuil C."/>
            <person name="VanBuren R."/>
            <person name="Zhang Q."/>
            <person name="Andrade A.C."/>
            <person name="Argout X."/>
            <person name="Bertrand B."/>
            <person name="de Kochko A."/>
            <person name="Graziosi G."/>
            <person name="Henry R.J."/>
            <person name="Jayarama X."/>
            <person name="Ming R."/>
            <person name="Nagai C."/>
            <person name="Rounsley S."/>
            <person name="Sankoff D."/>
            <person name="Giuliano G."/>
            <person name="Albert V.A."/>
            <person name="Wincker P."/>
            <person name="Lashermes P."/>
        </authorList>
    </citation>
    <scope>NUCLEOTIDE SEQUENCE [LARGE SCALE GENOMIC DNA]</scope>
    <source>
        <strain evidence="2">cv. DH200-94</strain>
    </source>
</reference>
<dbReference type="Proteomes" id="UP000295252">
    <property type="component" value="Unassembled WGS sequence"/>
</dbReference>
<dbReference type="EMBL" id="HG743116">
    <property type="protein sequence ID" value="CDP21426.1"/>
    <property type="molecule type" value="Genomic_DNA"/>
</dbReference>
<proteinExistence type="predicted"/>
<dbReference type="InParanoid" id="A0A068VL46"/>
<evidence type="ECO:0000313" key="1">
    <source>
        <dbReference type="EMBL" id="CDP21426.1"/>
    </source>
</evidence>
<dbReference type="AlphaFoldDB" id="A0A068VL46"/>
<accession>A0A068VL46</accession>
<organism evidence="1 2">
    <name type="scientific">Coffea canephora</name>
    <name type="common">Robusta coffee</name>
    <dbReference type="NCBI Taxonomy" id="49390"/>
    <lineage>
        <taxon>Eukaryota</taxon>
        <taxon>Viridiplantae</taxon>
        <taxon>Streptophyta</taxon>
        <taxon>Embryophyta</taxon>
        <taxon>Tracheophyta</taxon>
        <taxon>Spermatophyta</taxon>
        <taxon>Magnoliopsida</taxon>
        <taxon>eudicotyledons</taxon>
        <taxon>Gunneridae</taxon>
        <taxon>Pentapetalae</taxon>
        <taxon>asterids</taxon>
        <taxon>lamiids</taxon>
        <taxon>Gentianales</taxon>
        <taxon>Rubiaceae</taxon>
        <taxon>Ixoroideae</taxon>
        <taxon>Gardenieae complex</taxon>
        <taxon>Bertiereae - Coffeeae clade</taxon>
        <taxon>Coffeeae</taxon>
        <taxon>Coffea</taxon>
    </lineage>
</organism>
<dbReference type="Gramene" id="CDP21426">
    <property type="protein sequence ID" value="CDP21426"/>
    <property type="gene ID" value="GSCOC_T00005594001"/>
</dbReference>
<sequence length="54" mass="6671">MVVKRFRHMSNLFSGQLLTKNNFLPYPNLLPLVAFYYMKEEKLRHRFCYMWKLG</sequence>
<evidence type="ECO:0000313" key="2">
    <source>
        <dbReference type="Proteomes" id="UP000295252"/>
    </source>
</evidence>
<name>A0A068VL46_COFCA</name>
<protein>
    <submittedName>
        <fullName evidence="1">DH200=94 genomic scaffold, scaffold_4032</fullName>
    </submittedName>
</protein>